<dbReference type="PRINTS" id="PR00069">
    <property type="entry name" value="ALDKETRDTASE"/>
</dbReference>
<dbReference type="EMBL" id="CP023322">
    <property type="protein sequence ID" value="ATY58807.1"/>
    <property type="molecule type" value="Genomic_DNA"/>
</dbReference>
<dbReference type="AlphaFoldDB" id="A0A2H4S6R4"/>
<dbReference type="GO" id="GO:0016616">
    <property type="term" value="F:oxidoreductase activity, acting on the CH-OH group of donors, NAD or NADP as acceptor"/>
    <property type="evidence" value="ECO:0007669"/>
    <property type="project" value="UniProtKB-ARBA"/>
</dbReference>
<dbReference type="SUPFAM" id="SSF51430">
    <property type="entry name" value="NAD(P)-linked oxidoreductase"/>
    <property type="match status" value="1"/>
</dbReference>
<dbReference type="Gene3D" id="3.20.20.100">
    <property type="entry name" value="NADP-dependent oxidoreductase domain"/>
    <property type="match status" value="1"/>
</dbReference>
<dbReference type="OrthoDB" id="416253at2759"/>
<comment type="similarity">
    <text evidence="1">Belongs to the aldo/keto reductase family.</text>
</comment>
<dbReference type="VEuPathDB" id="FungiDB:A9K55_003725"/>
<feature type="active site" description="Proton donor" evidence="4">
    <location>
        <position position="81"/>
    </location>
</feature>
<protein>
    <submittedName>
        <fullName evidence="8">Aldehyde reductase (AKR1)</fullName>
    </submittedName>
</protein>
<feature type="site" description="Lowers pKa of active site Tyr" evidence="6">
    <location>
        <position position="106"/>
    </location>
</feature>
<dbReference type="PIRSF" id="PIRSF000097">
    <property type="entry name" value="AKR"/>
    <property type="match status" value="1"/>
</dbReference>
<dbReference type="PANTHER" id="PTHR43827">
    <property type="entry name" value="2,5-DIKETO-D-GLUCONIC ACID REDUCTASE"/>
    <property type="match status" value="1"/>
</dbReference>
<dbReference type="CDD" id="cd19071">
    <property type="entry name" value="AKR_AKR1-5-like"/>
    <property type="match status" value="1"/>
</dbReference>
<dbReference type="InterPro" id="IPR020471">
    <property type="entry name" value="AKR"/>
</dbReference>
<dbReference type="InterPro" id="IPR023210">
    <property type="entry name" value="NADP_OxRdtase_dom"/>
</dbReference>
<evidence type="ECO:0000256" key="4">
    <source>
        <dbReference type="PIRSR" id="PIRSR000097-1"/>
    </source>
</evidence>
<evidence type="ECO:0000256" key="5">
    <source>
        <dbReference type="PIRSR" id="PIRSR000097-2"/>
    </source>
</evidence>
<dbReference type="VEuPathDB" id="FungiDB:CCM_06364"/>
<accession>A0A2H4S6R4</accession>
<evidence type="ECO:0000313" key="9">
    <source>
        <dbReference type="Proteomes" id="UP000323067"/>
    </source>
</evidence>
<evidence type="ECO:0000256" key="3">
    <source>
        <dbReference type="ARBA" id="ARBA00023002"/>
    </source>
</evidence>
<feature type="binding site" evidence="5">
    <location>
        <position position="139"/>
    </location>
    <ligand>
        <name>substrate</name>
    </ligand>
</feature>
<evidence type="ECO:0000256" key="2">
    <source>
        <dbReference type="ARBA" id="ARBA00022857"/>
    </source>
</evidence>
<evidence type="ECO:0000313" key="8">
    <source>
        <dbReference type="EMBL" id="ATY58807.1"/>
    </source>
</evidence>
<dbReference type="Pfam" id="PF00248">
    <property type="entry name" value="Aldo_ket_red"/>
    <property type="match status" value="1"/>
</dbReference>
<sequence>MKSWVALRAVRRPTRLSNPVTTSRFRPTRSITTAPRRFTLNTGASIPAIGFGTFQDPEAQEDAVSRALRAGLRLIDTAQVYHVEKQVGRGLRASGVPREDVFLGTKLWCNNYHPDDVEAALDRSLRDLDTPYVDLLMMHYPVTFRRGTDEFPRDARGKMLLGETTYLDTWRAMETLVAKGKVRAIGVSNFCKSELETLMRESSTVPAVHQMEVHPYLQQRSFNDWLRAQGIHVVQFSPLGNMNDFYRATGWSKEVSHMTRVIDQPALRALAAKYGKSVVQVVLAWGVGAGRSVIPKSTVDWQIRENVEADFALEPADVEIIEALDMQARFNDPSLDYQYRLYSDLEGTEGARDGKTH</sequence>
<gene>
    <name evidence="8" type="ORF">A9K55_003725</name>
</gene>
<keyword evidence="2" id="KW-0521">NADP</keyword>
<feature type="domain" description="NADP-dependent oxidoreductase" evidence="7">
    <location>
        <begin position="54"/>
        <end position="324"/>
    </location>
</feature>
<dbReference type="InterPro" id="IPR036812">
    <property type="entry name" value="NAD(P)_OxRdtase_dom_sf"/>
</dbReference>
<organism evidence="8 9">
    <name type="scientific">Cordyceps militaris</name>
    <name type="common">Caterpillar fungus</name>
    <name type="synonym">Clavaria militaris</name>
    <dbReference type="NCBI Taxonomy" id="73501"/>
    <lineage>
        <taxon>Eukaryota</taxon>
        <taxon>Fungi</taxon>
        <taxon>Dikarya</taxon>
        <taxon>Ascomycota</taxon>
        <taxon>Pezizomycotina</taxon>
        <taxon>Sordariomycetes</taxon>
        <taxon>Hypocreomycetidae</taxon>
        <taxon>Hypocreales</taxon>
        <taxon>Cordycipitaceae</taxon>
        <taxon>Cordyceps</taxon>
    </lineage>
</organism>
<evidence type="ECO:0000256" key="6">
    <source>
        <dbReference type="PIRSR" id="PIRSR000097-3"/>
    </source>
</evidence>
<dbReference type="PROSITE" id="PS00062">
    <property type="entry name" value="ALDOKETO_REDUCTASE_2"/>
    <property type="match status" value="1"/>
</dbReference>
<dbReference type="FunFam" id="3.20.20.100:FF:000002">
    <property type="entry name" value="2,5-diketo-D-gluconic acid reductase A"/>
    <property type="match status" value="1"/>
</dbReference>
<dbReference type="PANTHER" id="PTHR43827:SF3">
    <property type="entry name" value="NADP-DEPENDENT OXIDOREDUCTASE DOMAIN-CONTAINING PROTEIN"/>
    <property type="match status" value="1"/>
</dbReference>
<evidence type="ECO:0000256" key="1">
    <source>
        <dbReference type="ARBA" id="ARBA00007905"/>
    </source>
</evidence>
<reference evidence="8 9" key="1">
    <citation type="journal article" date="2017" name="BMC Genomics">
        <title>Chromosome level assembly and secondary metabolite potential of the parasitic fungus Cordyceps militaris.</title>
        <authorList>
            <person name="Kramer G.J."/>
            <person name="Nodwell J.R."/>
        </authorList>
    </citation>
    <scope>NUCLEOTIDE SEQUENCE [LARGE SCALE GENOMIC DNA]</scope>
    <source>
        <strain evidence="8 9">ATCC 34164</strain>
    </source>
</reference>
<evidence type="ECO:0000259" key="7">
    <source>
        <dbReference type="Pfam" id="PF00248"/>
    </source>
</evidence>
<name>A0A2H4S6R4_CORMI</name>
<dbReference type="Proteomes" id="UP000323067">
    <property type="component" value="Chromosome iv"/>
</dbReference>
<proteinExistence type="inferred from homology"/>
<keyword evidence="3" id="KW-0560">Oxidoreductase</keyword>
<dbReference type="InterPro" id="IPR018170">
    <property type="entry name" value="Aldo/ket_reductase_CS"/>
</dbReference>